<keyword evidence="2" id="KW-1185">Reference proteome</keyword>
<dbReference type="InterPro" id="IPR029068">
    <property type="entry name" value="Glyas_Bleomycin-R_OHBP_Dase"/>
</dbReference>
<sequence>MDVLAIDHVQLVMPQGEEDKARIFYEGILGIPETPKPAKLAKRGGAWFENKYVKIHLGVEDNFLPARKAHPALVVSDLEHLITKL</sequence>
<dbReference type="SUPFAM" id="SSF54593">
    <property type="entry name" value="Glyoxalase/Bleomycin resistance protein/Dihydroxybiphenyl dioxygenase"/>
    <property type="match status" value="1"/>
</dbReference>
<proteinExistence type="predicted"/>
<dbReference type="PANTHER" id="PTHR39175">
    <property type="entry name" value="FAMILY PROTEIN, PUTATIVE (AFU_ORTHOLOGUE AFUA_3G15060)-RELATED"/>
    <property type="match status" value="1"/>
</dbReference>
<dbReference type="AlphaFoldDB" id="A0A916VK42"/>
<reference evidence="1" key="1">
    <citation type="journal article" date="2014" name="Int. J. Syst. Evol. Microbiol.">
        <title>Complete genome sequence of Corynebacterium casei LMG S-19264T (=DSM 44701T), isolated from a smear-ripened cheese.</title>
        <authorList>
            <consortium name="US DOE Joint Genome Institute (JGI-PGF)"/>
            <person name="Walter F."/>
            <person name="Albersmeier A."/>
            <person name="Kalinowski J."/>
            <person name="Ruckert C."/>
        </authorList>
    </citation>
    <scope>NUCLEOTIDE SEQUENCE</scope>
    <source>
        <strain evidence="1">CGMCC 1.15425</strain>
    </source>
</reference>
<reference evidence="1" key="2">
    <citation type="submission" date="2020-09" db="EMBL/GenBank/DDBJ databases">
        <authorList>
            <person name="Sun Q."/>
            <person name="Zhou Y."/>
        </authorList>
    </citation>
    <scope>NUCLEOTIDE SEQUENCE</scope>
    <source>
        <strain evidence="1">CGMCC 1.15425</strain>
    </source>
</reference>
<accession>A0A916VK42</accession>
<protein>
    <recommendedName>
        <fullName evidence="3">Glyoxalase</fullName>
    </recommendedName>
</protein>
<dbReference type="EMBL" id="BMIY01000014">
    <property type="protein sequence ID" value="GFZ83206.1"/>
    <property type="molecule type" value="Genomic_DNA"/>
</dbReference>
<organism evidence="1 2">
    <name type="scientific">Pseudohongiella nitratireducens</name>
    <dbReference type="NCBI Taxonomy" id="1768907"/>
    <lineage>
        <taxon>Bacteria</taxon>
        <taxon>Pseudomonadati</taxon>
        <taxon>Pseudomonadota</taxon>
        <taxon>Gammaproteobacteria</taxon>
        <taxon>Pseudomonadales</taxon>
        <taxon>Pseudohongiellaceae</taxon>
        <taxon>Pseudohongiella</taxon>
    </lineage>
</organism>
<dbReference type="Proteomes" id="UP000627715">
    <property type="component" value="Unassembled WGS sequence"/>
</dbReference>
<evidence type="ECO:0000313" key="2">
    <source>
        <dbReference type="Proteomes" id="UP000627715"/>
    </source>
</evidence>
<gene>
    <name evidence="1" type="ORF">GCM10011403_28400</name>
</gene>
<evidence type="ECO:0000313" key="1">
    <source>
        <dbReference type="EMBL" id="GFZ83206.1"/>
    </source>
</evidence>
<comment type="caution">
    <text evidence="1">The sequence shown here is derived from an EMBL/GenBank/DDBJ whole genome shotgun (WGS) entry which is preliminary data.</text>
</comment>
<dbReference type="PANTHER" id="PTHR39175:SF1">
    <property type="entry name" value="FAMILY PROTEIN, PUTATIVE (AFU_ORTHOLOGUE AFUA_3G15060)-RELATED"/>
    <property type="match status" value="1"/>
</dbReference>
<evidence type="ECO:0008006" key="3">
    <source>
        <dbReference type="Google" id="ProtNLM"/>
    </source>
</evidence>
<dbReference type="RefSeq" id="WP_317621781.1">
    <property type="nucleotide sequence ID" value="NZ_BMIY01000014.1"/>
</dbReference>
<name>A0A916VK42_9GAMM</name>
<dbReference type="Gene3D" id="3.10.180.10">
    <property type="entry name" value="2,3-Dihydroxybiphenyl 1,2-Dioxygenase, domain 1"/>
    <property type="match status" value="1"/>
</dbReference>